<reference evidence="5 6" key="1">
    <citation type="journal article" date="2007" name="Nature">
        <title>Genome of the marsupial Monodelphis domestica reveals innovation in non-coding sequences.</title>
        <authorList>
            <person name="Mikkelsen T.S."/>
            <person name="Wakefield M.J."/>
            <person name="Aken B."/>
            <person name="Amemiya C.T."/>
            <person name="Chang J.L."/>
            <person name="Duke S."/>
            <person name="Garber M."/>
            <person name="Gentles A.J."/>
            <person name="Goodstadt L."/>
            <person name="Heger A."/>
            <person name="Jurka J."/>
            <person name="Kamal M."/>
            <person name="Mauceli E."/>
            <person name="Searle S.M."/>
            <person name="Sharpe T."/>
            <person name="Baker M.L."/>
            <person name="Batzer M.A."/>
            <person name="Benos P.V."/>
            <person name="Belov K."/>
            <person name="Clamp M."/>
            <person name="Cook A."/>
            <person name="Cuff J."/>
            <person name="Das R."/>
            <person name="Davidow L."/>
            <person name="Deakin J.E."/>
            <person name="Fazzari M.J."/>
            <person name="Glass J.L."/>
            <person name="Grabherr M."/>
            <person name="Greally J.M."/>
            <person name="Gu W."/>
            <person name="Hore T.A."/>
            <person name="Huttley G.A."/>
            <person name="Kleber M."/>
            <person name="Jirtle R.L."/>
            <person name="Koina E."/>
            <person name="Lee J.T."/>
            <person name="Mahony S."/>
            <person name="Marra M.A."/>
            <person name="Miller R.D."/>
            <person name="Nicholls R.D."/>
            <person name="Oda M."/>
            <person name="Papenfuss A.T."/>
            <person name="Parra Z.E."/>
            <person name="Pollock D.D."/>
            <person name="Ray D.A."/>
            <person name="Schein J.E."/>
            <person name="Speed T.P."/>
            <person name="Thompson K."/>
            <person name="VandeBerg J.L."/>
            <person name="Wade C.M."/>
            <person name="Walker J.A."/>
            <person name="Waters P.D."/>
            <person name="Webber C."/>
            <person name="Weidman J.R."/>
            <person name="Xie X."/>
            <person name="Zody M.C."/>
            <person name="Baldwin J."/>
            <person name="Abdouelleil A."/>
            <person name="Abdulkadir J."/>
            <person name="Abebe A."/>
            <person name="Abera B."/>
            <person name="Abreu J."/>
            <person name="Acer S.C."/>
            <person name="Aftuck L."/>
            <person name="Alexander A."/>
            <person name="An P."/>
            <person name="Anderson E."/>
            <person name="Anderson S."/>
            <person name="Arachi H."/>
            <person name="Azer M."/>
            <person name="Bachantsang P."/>
            <person name="Barry A."/>
            <person name="Bayul T."/>
            <person name="Berlin A."/>
            <person name="Bessette D."/>
            <person name="Bloom T."/>
            <person name="Bloom T."/>
            <person name="Boguslavskiy L."/>
            <person name="Bonnet C."/>
            <person name="Boukhgalter B."/>
            <person name="Bourzgui I."/>
            <person name="Brown A."/>
            <person name="Cahill P."/>
            <person name="Channer S."/>
            <person name="Cheshatsang Y."/>
            <person name="Chuda L."/>
            <person name="Citroen M."/>
            <person name="Collymore A."/>
            <person name="Cooke P."/>
            <person name="Costello M."/>
            <person name="D'Aco K."/>
            <person name="Daza R."/>
            <person name="De Haan G."/>
            <person name="DeGray S."/>
            <person name="DeMaso C."/>
            <person name="Dhargay N."/>
            <person name="Dooley K."/>
            <person name="Dooley E."/>
            <person name="Doricent M."/>
            <person name="Dorje P."/>
            <person name="Dorjee K."/>
            <person name="Dupes A."/>
            <person name="Elong R."/>
            <person name="Falk J."/>
            <person name="Farina A."/>
            <person name="Faro S."/>
            <person name="Ferguson D."/>
            <person name="Fisher S."/>
            <person name="Foley C.D."/>
            <person name="Franke A."/>
            <person name="Friedrich D."/>
            <person name="Gadbois L."/>
            <person name="Gearin G."/>
            <person name="Gearin C.R."/>
            <person name="Giannoukos G."/>
            <person name="Goode T."/>
            <person name="Graham J."/>
            <person name="Grandbois E."/>
            <person name="Grewal S."/>
            <person name="Gyaltsen K."/>
            <person name="Hafez N."/>
            <person name="Hagos B."/>
            <person name="Hall J."/>
            <person name="Henson C."/>
            <person name="Hollinger A."/>
            <person name="Honan T."/>
            <person name="Huard M.D."/>
            <person name="Hughes L."/>
            <person name="Hurhula B."/>
            <person name="Husby M.E."/>
            <person name="Kamat A."/>
            <person name="Kanga B."/>
            <person name="Kashin S."/>
            <person name="Khazanovich D."/>
            <person name="Kisner P."/>
            <person name="Lance K."/>
            <person name="Lara M."/>
            <person name="Lee W."/>
            <person name="Lennon N."/>
            <person name="Letendre F."/>
            <person name="LeVine R."/>
            <person name="Lipovsky A."/>
            <person name="Liu X."/>
            <person name="Liu J."/>
            <person name="Liu S."/>
            <person name="Lokyitsang T."/>
            <person name="Lokyitsang Y."/>
            <person name="Lubonja R."/>
            <person name="Lui A."/>
            <person name="MacDonald P."/>
            <person name="Magnisalis V."/>
            <person name="Maru K."/>
            <person name="Matthews C."/>
            <person name="McCusker W."/>
            <person name="McDonough S."/>
            <person name="Mehta T."/>
            <person name="Meldrim J."/>
            <person name="Meneus L."/>
            <person name="Mihai O."/>
            <person name="Mihalev A."/>
            <person name="Mihova T."/>
            <person name="Mittelman R."/>
            <person name="Mlenga V."/>
            <person name="Montmayeur A."/>
            <person name="Mulrain L."/>
            <person name="Navidi A."/>
            <person name="Naylor J."/>
            <person name="Negash T."/>
            <person name="Nguyen T."/>
            <person name="Nguyen N."/>
            <person name="Nicol R."/>
            <person name="Norbu C."/>
            <person name="Norbu N."/>
            <person name="Novod N."/>
            <person name="O'Neill B."/>
            <person name="Osman S."/>
            <person name="Markiewicz E."/>
            <person name="Oyono O.L."/>
            <person name="Patti C."/>
            <person name="Phunkhang P."/>
            <person name="Pierre F."/>
            <person name="Priest M."/>
            <person name="Raghuraman S."/>
            <person name="Rege F."/>
            <person name="Reyes R."/>
            <person name="Rise C."/>
            <person name="Rogov P."/>
            <person name="Ross K."/>
            <person name="Ryan E."/>
            <person name="Settipalli S."/>
            <person name="Shea T."/>
            <person name="Sherpa N."/>
            <person name="Shi L."/>
            <person name="Shih D."/>
            <person name="Sparrow T."/>
            <person name="Spaulding J."/>
            <person name="Stalker J."/>
            <person name="Stange-Thomann N."/>
            <person name="Stavropoulos S."/>
            <person name="Stone C."/>
            <person name="Strader C."/>
            <person name="Tesfaye S."/>
            <person name="Thomson T."/>
            <person name="Thoulutsang Y."/>
            <person name="Thoulutsang D."/>
            <person name="Topham K."/>
            <person name="Topping I."/>
            <person name="Tsamla T."/>
            <person name="Vassiliev H."/>
            <person name="Vo A."/>
            <person name="Wangchuk T."/>
            <person name="Wangdi T."/>
            <person name="Weiand M."/>
            <person name="Wilkinson J."/>
            <person name="Wilson A."/>
            <person name="Yadav S."/>
            <person name="Young G."/>
            <person name="Yu Q."/>
            <person name="Zembek L."/>
            <person name="Zhong D."/>
            <person name="Zimmer A."/>
            <person name="Zwirko Z."/>
            <person name="Jaffe D.B."/>
            <person name="Alvarez P."/>
            <person name="Brockman W."/>
            <person name="Butler J."/>
            <person name="Chin C."/>
            <person name="Gnerre S."/>
            <person name="MacCallum I."/>
            <person name="Graves J.A."/>
            <person name="Ponting C.P."/>
            <person name="Breen M."/>
            <person name="Samollow P.B."/>
            <person name="Lander E.S."/>
            <person name="Lindblad-Toh K."/>
        </authorList>
    </citation>
    <scope>NUCLEOTIDE SEQUENCE [LARGE SCALE GENOMIC DNA]</scope>
</reference>
<dbReference type="Proteomes" id="UP000002280">
    <property type="component" value="Chromosome 3"/>
</dbReference>
<dbReference type="Bgee" id="ENSMODG00000039800">
    <property type="expression patterns" value="Expressed in uterine wall and 11 other cell types or tissues"/>
</dbReference>
<dbReference type="InParanoid" id="A0A5F8GXR1"/>
<sequence>LLPKEICRRHVVLSPKLVPKTHLLSESEWRNLGVQQSRGGRIPEPHISLSRQPLPEETKGGAACAPGCTRLFLLDGCRWLLPRLQQSSP</sequence>
<dbReference type="GO" id="GO:0019901">
    <property type="term" value="F:protein kinase binding"/>
    <property type="evidence" value="ECO:0000318"/>
    <property type="project" value="GO_Central"/>
</dbReference>
<dbReference type="SMART" id="SM01084">
    <property type="entry name" value="CKS"/>
    <property type="match status" value="1"/>
</dbReference>
<keyword evidence="3" id="KW-0132">Cell division</keyword>
<reference evidence="5" key="2">
    <citation type="submission" date="2025-08" db="UniProtKB">
        <authorList>
            <consortium name="Ensembl"/>
        </authorList>
    </citation>
    <scope>IDENTIFICATION</scope>
</reference>
<evidence type="ECO:0000256" key="2">
    <source>
        <dbReference type="ARBA" id="ARBA00011253"/>
    </source>
</evidence>
<comment type="function">
    <text evidence="1 3">Binds to the catalytic subunit of the cyclin dependent kinases and is essential for their biological function.</text>
</comment>
<dbReference type="Ensembl" id="ENSMODT00000079024.1">
    <property type="protein sequence ID" value="ENSMODP00000052345.1"/>
    <property type="gene ID" value="ENSMODG00000039800.1"/>
</dbReference>
<dbReference type="GO" id="GO:0042393">
    <property type="term" value="F:histone binding"/>
    <property type="evidence" value="ECO:0000318"/>
    <property type="project" value="GO_Central"/>
</dbReference>
<dbReference type="GO" id="GO:0000307">
    <property type="term" value="C:cyclin-dependent protein kinase holoenzyme complex"/>
    <property type="evidence" value="ECO:0000318"/>
    <property type="project" value="GO_Central"/>
</dbReference>
<keyword evidence="3" id="KW-0131">Cell cycle</keyword>
<comment type="similarity">
    <text evidence="3">Belongs to the CKS family.</text>
</comment>
<evidence type="ECO:0000256" key="3">
    <source>
        <dbReference type="RuleBase" id="RU311113"/>
    </source>
</evidence>
<dbReference type="SUPFAM" id="SSF55637">
    <property type="entry name" value="Cell cycle regulatory proteins"/>
    <property type="match status" value="1"/>
</dbReference>
<evidence type="ECO:0000256" key="4">
    <source>
        <dbReference type="SAM" id="MobiDB-lite"/>
    </source>
</evidence>
<evidence type="ECO:0000256" key="1">
    <source>
        <dbReference type="ARBA" id="ARBA00002449"/>
    </source>
</evidence>
<dbReference type="InterPro" id="IPR000789">
    <property type="entry name" value="Cyclin-dep_kinase_reg-sub"/>
</dbReference>
<accession>A0A5F8GXR1</accession>
<dbReference type="AlphaFoldDB" id="A0A5F8GXR1"/>
<proteinExistence type="inferred from homology"/>
<name>A0A5F8GXR1_MONDO</name>
<dbReference type="InterPro" id="IPR036858">
    <property type="entry name" value="Cyclin-dep_kinase_reg-sub_sf"/>
</dbReference>
<dbReference type="GO" id="GO:0007346">
    <property type="term" value="P:regulation of mitotic cell cycle"/>
    <property type="evidence" value="ECO:0000318"/>
    <property type="project" value="GO_Central"/>
</dbReference>
<dbReference type="Pfam" id="PF01111">
    <property type="entry name" value="CKS"/>
    <property type="match status" value="1"/>
</dbReference>
<dbReference type="Gene3D" id="3.30.170.10">
    <property type="entry name" value="Cyclin-dependent kinase, regulatory subunit"/>
    <property type="match status" value="1"/>
</dbReference>
<dbReference type="GO" id="GO:0019005">
    <property type="term" value="C:SCF ubiquitin ligase complex"/>
    <property type="evidence" value="ECO:0000318"/>
    <property type="project" value="GO_Central"/>
</dbReference>
<dbReference type="STRING" id="13616.ENSMODP00000052345"/>
<protein>
    <recommendedName>
        <fullName evidence="3">Cyclin-dependent kinases regulatory subunit</fullName>
    </recommendedName>
</protein>
<dbReference type="GO" id="GO:0051301">
    <property type="term" value="P:cell division"/>
    <property type="evidence" value="ECO:0007669"/>
    <property type="project" value="UniProtKB-UniRule"/>
</dbReference>
<comment type="subunit">
    <text evidence="2">Forms a homohexamer that can probably bind six kinase subunits.</text>
</comment>
<keyword evidence="6" id="KW-1185">Reference proteome</keyword>
<organism evidence="5 6">
    <name type="scientific">Monodelphis domestica</name>
    <name type="common">Gray short-tailed opossum</name>
    <dbReference type="NCBI Taxonomy" id="13616"/>
    <lineage>
        <taxon>Eukaryota</taxon>
        <taxon>Metazoa</taxon>
        <taxon>Chordata</taxon>
        <taxon>Craniata</taxon>
        <taxon>Vertebrata</taxon>
        <taxon>Euteleostomi</taxon>
        <taxon>Mammalia</taxon>
        <taxon>Metatheria</taxon>
        <taxon>Didelphimorphia</taxon>
        <taxon>Didelphidae</taxon>
        <taxon>Monodelphis</taxon>
    </lineage>
</organism>
<evidence type="ECO:0000313" key="5">
    <source>
        <dbReference type="Ensembl" id="ENSMODP00000052345.1"/>
    </source>
</evidence>
<reference evidence="5" key="3">
    <citation type="submission" date="2025-09" db="UniProtKB">
        <authorList>
            <consortium name="Ensembl"/>
        </authorList>
    </citation>
    <scope>IDENTIFICATION</scope>
</reference>
<evidence type="ECO:0000313" key="6">
    <source>
        <dbReference type="Proteomes" id="UP000002280"/>
    </source>
</evidence>
<dbReference type="GO" id="GO:0043130">
    <property type="term" value="F:ubiquitin binding"/>
    <property type="evidence" value="ECO:0000318"/>
    <property type="project" value="GO_Central"/>
</dbReference>
<feature type="region of interest" description="Disordered" evidence="4">
    <location>
        <begin position="34"/>
        <end position="59"/>
    </location>
</feature>
<dbReference type="GO" id="GO:0061575">
    <property type="term" value="F:cyclin-dependent protein serine/threonine kinase activator activity"/>
    <property type="evidence" value="ECO:0000318"/>
    <property type="project" value="GO_Central"/>
</dbReference>